<accession>A0A0A9BW32</accession>
<evidence type="ECO:0000313" key="1">
    <source>
        <dbReference type="EMBL" id="JAD66413.1"/>
    </source>
</evidence>
<reference evidence="1" key="2">
    <citation type="journal article" date="2015" name="Data Brief">
        <title>Shoot transcriptome of the giant reed, Arundo donax.</title>
        <authorList>
            <person name="Barrero R.A."/>
            <person name="Guerrero F.D."/>
            <person name="Moolhuijzen P."/>
            <person name="Goolsby J.A."/>
            <person name="Tidwell J."/>
            <person name="Bellgard S.E."/>
            <person name="Bellgard M.I."/>
        </authorList>
    </citation>
    <scope>NUCLEOTIDE SEQUENCE</scope>
    <source>
        <tissue evidence="1">Shoot tissue taken approximately 20 cm above the soil surface</tissue>
    </source>
</reference>
<name>A0A0A9BW32_ARUDO</name>
<proteinExistence type="predicted"/>
<reference evidence="1" key="1">
    <citation type="submission" date="2014-09" db="EMBL/GenBank/DDBJ databases">
        <authorList>
            <person name="Magalhaes I.L.F."/>
            <person name="Oliveira U."/>
            <person name="Santos F.R."/>
            <person name="Vidigal T.H.D.A."/>
            <person name="Brescovit A.D."/>
            <person name="Santos A.J."/>
        </authorList>
    </citation>
    <scope>NUCLEOTIDE SEQUENCE</scope>
    <source>
        <tissue evidence="1">Shoot tissue taken approximately 20 cm above the soil surface</tissue>
    </source>
</reference>
<dbReference type="AlphaFoldDB" id="A0A0A9BW32"/>
<protein>
    <submittedName>
        <fullName evidence="1">Uncharacterized protein</fullName>
    </submittedName>
</protein>
<organism evidence="1">
    <name type="scientific">Arundo donax</name>
    <name type="common">Giant reed</name>
    <name type="synonym">Donax arundinaceus</name>
    <dbReference type="NCBI Taxonomy" id="35708"/>
    <lineage>
        <taxon>Eukaryota</taxon>
        <taxon>Viridiplantae</taxon>
        <taxon>Streptophyta</taxon>
        <taxon>Embryophyta</taxon>
        <taxon>Tracheophyta</taxon>
        <taxon>Spermatophyta</taxon>
        <taxon>Magnoliopsida</taxon>
        <taxon>Liliopsida</taxon>
        <taxon>Poales</taxon>
        <taxon>Poaceae</taxon>
        <taxon>PACMAD clade</taxon>
        <taxon>Arundinoideae</taxon>
        <taxon>Arundineae</taxon>
        <taxon>Arundo</taxon>
    </lineage>
</organism>
<dbReference type="EMBL" id="GBRH01231482">
    <property type="protein sequence ID" value="JAD66413.1"/>
    <property type="molecule type" value="Transcribed_RNA"/>
</dbReference>
<sequence length="40" mass="4291">MTPTNTPVLLVFFFCAALRTVSVLFPSLIRVALKADIAGP</sequence>